<dbReference type="InterPro" id="IPR007507">
    <property type="entry name" value="Glycos_transf_N"/>
</dbReference>
<dbReference type="Proteomes" id="UP001595443">
    <property type="component" value="Unassembled WGS sequence"/>
</dbReference>
<comment type="similarity">
    <text evidence="8">Belongs to the glycosyltransferase group 1 family.</text>
</comment>
<keyword evidence="8" id="KW-0472">Membrane</keyword>
<proteinExistence type="inferred from homology"/>
<evidence type="ECO:0000313" key="10">
    <source>
        <dbReference type="EMBL" id="MFC2967027.1"/>
    </source>
</evidence>
<keyword evidence="8" id="KW-1003">Cell membrane</keyword>
<accession>A0ABV7ADB4</accession>
<evidence type="ECO:0000256" key="6">
    <source>
        <dbReference type="ARBA" id="ARBA00031445"/>
    </source>
</evidence>
<evidence type="ECO:0000256" key="7">
    <source>
        <dbReference type="ARBA" id="ARBA00049183"/>
    </source>
</evidence>
<evidence type="ECO:0000256" key="3">
    <source>
        <dbReference type="ARBA" id="ARBA00012621"/>
    </source>
</evidence>
<dbReference type="EC" id="2.4.99.12" evidence="3 8"/>
<gene>
    <name evidence="10" type="ORF">ACFOES_02870</name>
</gene>
<keyword evidence="5 8" id="KW-0808">Transferase</keyword>
<organism evidence="10 11">
    <name type="scientific">Acidimangrovimonas pyrenivorans</name>
    <dbReference type="NCBI Taxonomy" id="2030798"/>
    <lineage>
        <taxon>Bacteria</taxon>
        <taxon>Pseudomonadati</taxon>
        <taxon>Pseudomonadota</taxon>
        <taxon>Alphaproteobacteria</taxon>
        <taxon>Rhodobacterales</taxon>
        <taxon>Paracoccaceae</taxon>
        <taxon>Acidimangrovimonas</taxon>
    </lineage>
</organism>
<evidence type="ECO:0000256" key="2">
    <source>
        <dbReference type="ARBA" id="ARBA00004713"/>
    </source>
</evidence>
<evidence type="ECO:0000259" key="9">
    <source>
        <dbReference type="Pfam" id="PF04413"/>
    </source>
</evidence>
<sequence length="409" mass="43465">MAFPLGLGLYLLFTARRAHSAPGEEPPRPERPPGPLIWLHAAPEQPGGHGALAELVRRLRALRPGLTVLISAKGDSHWPEGSRVVPPPPETLPDIHAFVSHWRPDLAVLSGASLPPALIHETDRCGVPIYLVDAVPPPPGRRPRFPGVVRALLSRLAAILARDAEAGRGLRRLGAAPARLDIAGKMQEEPAVLPYVEAEREALAGLARSRPVWLAAGLPEVEEAAVIAAHHAALRLAHRLLLIVVPEDPERGPALAARVEAEQGWTVALRSADEEPGEECQAYVADTEGELGLWYRLASISYMGGSLQGAGSTRSPYEPAALGSAIIHGPRPGDHAGAYERLVEARATRELRVPGDLGEALSDLIAPDRAALIAHNAWEASTAGAEVTERVAALLLAALDERAPAEEES</sequence>
<evidence type="ECO:0000256" key="1">
    <source>
        <dbReference type="ARBA" id="ARBA00003394"/>
    </source>
</evidence>
<comment type="function">
    <text evidence="1 8">Involved in lipopolysaccharide (LPS) biosynthesis. Catalyzes the transfer of 3-deoxy-D-manno-octulosonate (Kdo) residue(s) from CMP-Kdo to lipid IV(A), the tetraacyldisaccharide-1,4'-bisphosphate precursor of lipid A.</text>
</comment>
<dbReference type="InterPro" id="IPR038107">
    <property type="entry name" value="Glycos_transf_N_sf"/>
</dbReference>
<dbReference type="GO" id="GO:0016740">
    <property type="term" value="F:transferase activity"/>
    <property type="evidence" value="ECO:0007669"/>
    <property type="project" value="UniProtKB-KW"/>
</dbReference>
<reference evidence="11" key="1">
    <citation type="journal article" date="2019" name="Int. J. Syst. Evol. Microbiol.">
        <title>The Global Catalogue of Microorganisms (GCM) 10K type strain sequencing project: providing services to taxonomists for standard genome sequencing and annotation.</title>
        <authorList>
            <consortium name="The Broad Institute Genomics Platform"/>
            <consortium name="The Broad Institute Genome Sequencing Center for Infectious Disease"/>
            <person name="Wu L."/>
            <person name="Ma J."/>
        </authorList>
    </citation>
    <scope>NUCLEOTIDE SEQUENCE [LARGE SCALE GENOMIC DNA]</scope>
    <source>
        <strain evidence="11">KCTC 62192</strain>
    </source>
</reference>
<dbReference type="Gene3D" id="3.40.50.2000">
    <property type="entry name" value="Glycogen Phosphorylase B"/>
    <property type="match status" value="1"/>
</dbReference>
<evidence type="ECO:0000313" key="11">
    <source>
        <dbReference type="Proteomes" id="UP001595443"/>
    </source>
</evidence>
<feature type="domain" description="3-deoxy-D-manno-octulosonic-acid transferase N-terminal" evidence="9">
    <location>
        <begin position="31"/>
        <end position="186"/>
    </location>
</feature>
<comment type="catalytic activity">
    <reaction evidence="7 8">
        <text>lipid IVA (E. coli) + CMP-3-deoxy-beta-D-manno-octulosonate = alpha-Kdo-(2-&gt;6)-lipid IVA (E. coli) + CMP + H(+)</text>
        <dbReference type="Rhea" id="RHEA:28066"/>
        <dbReference type="ChEBI" id="CHEBI:15378"/>
        <dbReference type="ChEBI" id="CHEBI:58603"/>
        <dbReference type="ChEBI" id="CHEBI:60364"/>
        <dbReference type="ChEBI" id="CHEBI:60377"/>
        <dbReference type="ChEBI" id="CHEBI:85987"/>
        <dbReference type="EC" id="2.4.99.12"/>
    </reaction>
</comment>
<dbReference type="RefSeq" id="WP_377831655.1">
    <property type="nucleotide sequence ID" value="NZ_JBHRSK010000003.1"/>
</dbReference>
<keyword evidence="11" id="KW-1185">Reference proteome</keyword>
<dbReference type="Pfam" id="PF04413">
    <property type="entry name" value="Glycos_transf_N"/>
    <property type="match status" value="1"/>
</dbReference>
<dbReference type="Gene3D" id="3.40.50.11720">
    <property type="entry name" value="3-Deoxy-D-manno-octulosonic-acid transferase, N-terminal domain"/>
    <property type="match status" value="1"/>
</dbReference>
<name>A0ABV7ADB4_9RHOB</name>
<comment type="subcellular location">
    <subcellularLocation>
        <location evidence="8">Cell membrane</location>
    </subcellularLocation>
</comment>
<dbReference type="EMBL" id="JBHRSK010000003">
    <property type="protein sequence ID" value="MFC2967027.1"/>
    <property type="molecule type" value="Genomic_DNA"/>
</dbReference>
<comment type="caution">
    <text evidence="10">The sequence shown here is derived from an EMBL/GenBank/DDBJ whole genome shotgun (WGS) entry which is preliminary data.</text>
</comment>
<dbReference type="InterPro" id="IPR039901">
    <property type="entry name" value="Kdotransferase"/>
</dbReference>
<protein>
    <recommendedName>
        <fullName evidence="4 8">3-deoxy-D-manno-octulosonic acid transferase</fullName>
        <shortName evidence="8">Kdo transferase</shortName>
        <ecNumber evidence="3 8">2.4.99.12</ecNumber>
    </recommendedName>
    <alternativeName>
        <fullName evidence="6 8">Lipid IV(A) 3-deoxy-D-manno-octulosonic acid transferase</fullName>
    </alternativeName>
</protein>
<evidence type="ECO:0000256" key="4">
    <source>
        <dbReference type="ARBA" id="ARBA00019077"/>
    </source>
</evidence>
<evidence type="ECO:0000256" key="5">
    <source>
        <dbReference type="ARBA" id="ARBA00022679"/>
    </source>
</evidence>
<dbReference type="PANTHER" id="PTHR42755:SF1">
    <property type="entry name" value="3-DEOXY-D-MANNO-OCTULOSONIC ACID TRANSFERASE, MITOCHONDRIAL-RELATED"/>
    <property type="match status" value="1"/>
</dbReference>
<comment type="pathway">
    <text evidence="2 8">Bacterial outer membrane biogenesis; LPS core biosynthesis.</text>
</comment>
<evidence type="ECO:0000256" key="8">
    <source>
        <dbReference type="RuleBase" id="RU365103"/>
    </source>
</evidence>
<keyword evidence="8" id="KW-0448">Lipopolysaccharide biosynthesis</keyword>
<dbReference type="PANTHER" id="PTHR42755">
    <property type="entry name" value="3-DEOXY-MANNO-OCTULOSONATE CYTIDYLYLTRANSFERASE"/>
    <property type="match status" value="1"/>
</dbReference>